<reference evidence="3" key="1">
    <citation type="journal article" date="2021" name="New Phytol.">
        <title>Evolutionary innovations through gain and loss of genes in the ectomycorrhizal Boletales.</title>
        <authorList>
            <person name="Wu G."/>
            <person name="Miyauchi S."/>
            <person name="Morin E."/>
            <person name="Kuo A."/>
            <person name="Drula E."/>
            <person name="Varga T."/>
            <person name="Kohler A."/>
            <person name="Feng B."/>
            <person name="Cao Y."/>
            <person name="Lipzen A."/>
            <person name="Daum C."/>
            <person name="Hundley H."/>
            <person name="Pangilinan J."/>
            <person name="Johnson J."/>
            <person name="Barry K."/>
            <person name="LaButti K."/>
            <person name="Ng V."/>
            <person name="Ahrendt S."/>
            <person name="Min B."/>
            <person name="Choi I.G."/>
            <person name="Park H."/>
            <person name="Plett J.M."/>
            <person name="Magnuson J."/>
            <person name="Spatafora J.W."/>
            <person name="Nagy L.G."/>
            <person name="Henrissat B."/>
            <person name="Grigoriev I.V."/>
            <person name="Yang Z.L."/>
            <person name="Xu J."/>
            <person name="Martin F.M."/>
        </authorList>
    </citation>
    <scope>NUCLEOTIDE SEQUENCE</scope>
    <source>
        <strain evidence="3">KKN 215</strain>
    </source>
</reference>
<evidence type="ECO:0008006" key="5">
    <source>
        <dbReference type="Google" id="ProtNLM"/>
    </source>
</evidence>
<sequence>MAAFRAMLAYAIVGFIVTIQSVFAQTELTVTVGGLPPGDTKNDLLQFNPPYVIAENGTRIVFIMKQFNHTLTESTFEKPCELKDGGFETGFIPVPAGATDDADFPKYIMTLTSTDPIWIYCRTGPHCSRGMVFAINPPNRTMWQAFVDGTNKYRGSALPAPTPLPIGGSDPSGSGASLSTGAAVVATATVAVSGFFQTFTYSSYPGSAAPTSLVSTEHVVSVGGADQLSFFPPKLIAQPGDTITFQFTQGNHSVVQSSFEHPCDDVSMSTGQTGFNSGFMPMEGKNSTSTYTVMVNDTAPIFAFCSQRNPKDHCRAGMVFAANTVESSSSNFLAFQRKALRLDPEEPQSPDNQTSTSTGSGPTSSPSSTSDAMRTTGHIYDNLFTGLSGMYIALVCMMNLLGET</sequence>
<keyword evidence="4" id="KW-1185">Reference proteome</keyword>
<dbReference type="InterPro" id="IPR008972">
    <property type="entry name" value="Cupredoxin"/>
</dbReference>
<feature type="compositionally biased region" description="Low complexity" evidence="1">
    <location>
        <begin position="354"/>
        <end position="370"/>
    </location>
</feature>
<accession>A0A8K0XPL7</accession>
<keyword evidence="2" id="KW-0732">Signal</keyword>
<dbReference type="EMBL" id="JAEVFJ010000016">
    <property type="protein sequence ID" value="KAH8100211.1"/>
    <property type="molecule type" value="Genomic_DNA"/>
</dbReference>
<protein>
    <recommendedName>
        <fullName evidence="5">Cupredoxin</fullName>
    </recommendedName>
</protein>
<evidence type="ECO:0000256" key="2">
    <source>
        <dbReference type="SAM" id="SignalP"/>
    </source>
</evidence>
<feature type="signal peptide" evidence="2">
    <location>
        <begin position="1"/>
        <end position="24"/>
    </location>
</feature>
<dbReference type="PANTHER" id="PTHR34883">
    <property type="entry name" value="SERINE-RICH PROTEIN, PUTATIVE-RELATED-RELATED"/>
    <property type="match status" value="1"/>
</dbReference>
<evidence type="ECO:0000256" key="1">
    <source>
        <dbReference type="SAM" id="MobiDB-lite"/>
    </source>
</evidence>
<evidence type="ECO:0000313" key="4">
    <source>
        <dbReference type="Proteomes" id="UP000813824"/>
    </source>
</evidence>
<dbReference type="OrthoDB" id="1921208at2759"/>
<dbReference type="PANTHER" id="PTHR34883:SF15">
    <property type="entry name" value="EXTRACELLULAR SERINE-RICH PROTEIN"/>
    <property type="match status" value="1"/>
</dbReference>
<comment type="caution">
    <text evidence="3">The sequence shown here is derived from an EMBL/GenBank/DDBJ whole genome shotgun (WGS) entry which is preliminary data.</text>
</comment>
<dbReference type="Gene3D" id="2.60.40.420">
    <property type="entry name" value="Cupredoxins - blue copper proteins"/>
    <property type="match status" value="2"/>
</dbReference>
<feature type="region of interest" description="Disordered" evidence="1">
    <location>
        <begin position="341"/>
        <end position="372"/>
    </location>
</feature>
<dbReference type="InterPro" id="IPR052953">
    <property type="entry name" value="Ser-rich/MCO-related"/>
</dbReference>
<dbReference type="Proteomes" id="UP000813824">
    <property type="component" value="Unassembled WGS sequence"/>
</dbReference>
<gene>
    <name evidence="3" type="ORF">BXZ70DRAFT_175477</name>
</gene>
<dbReference type="SUPFAM" id="SSF49503">
    <property type="entry name" value="Cupredoxins"/>
    <property type="match status" value="2"/>
</dbReference>
<dbReference type="AlphaFoldDB" id="A0A8K0XPL7"/>
<organism evidence="3 4">
    <name type="scientific">Cristinia sonorae</name>
    <dbReference type="NCBI Taxonomy" id="1940300"/>
    <lineage>
        <taxon>Eukaryota</taxon>
        <taxon>Fungi</taxon>
        <taxon>Dikarya</taxon>
        <taxon>Basidiomycota</taxon>
        <taxon>Agaricomycotina</taxon>
        <taxon>Agaricomycetes</taxon>
        <taxon>Agaricomycetidae</taxon>
        <taxon>Agaricales</taxon>
        <taxon>Pleurotineae</taxon>
        <taxon>Stephanosporaceae</taxon>
        <taxon>Cristinia</taxon>
    </lineage>
</organism>
<name>A0A8K0XPL7_9AGAR</name>
<evidence type="ECO:0000313" key="3">
    <source>
        <dbReference type="EMBL" id="KAH8100211.1"/>
    </source>
</evidence>
<dbReference type="CDD" id="cd00920">
    <property type="entry name" value="Cupredoxin"/>
    <property type="match status" value="2"/>
</dbReference>
<feature type="chain" id="PRO_5035440194" description="Cupredoxin" evidence="2">
    <location>
        <begin position="25"/>
        <end position="404"/>
    </location>
</feature>
<proteinExistence type="predicted"/>